<proteinExistence type="inferred from homology"/>
<dbReference type="SUPFAM" id="SSF47954">
    <property type="entry name" value="Cyclin-like"/>
    <property type="match status" value="2"/>
</dbReference>
<evidence type="ECO:0000256" key="4">
    <source>
        <dbReference type="RuleBase" id="RU000383"/>
    </source>
</evidence>
<dbReference type="InterPro" id="IPR036915">
    <property type="entry name" value="Cyclin-like_sf"/>
</dbReference>
<dbReference type="GO" id="GO:0016538">
    <property type="term" value="F:cyclin-dependent protein serine/threonine kinase regulator activity"/>
    <property type="evidence" value="ECO:0007669"/>
    <property type="project" value="InterPro"/>
</dbReference>
<dbReference type="PANTHER" id="PTHR10177">
    <property type="entry name" value="CYCLINS"/>
    <property type="match status" value="1"/>
</dbReference>
<dbReference type="Proteomes" id="UP000188268">
    <property type="component" value="Unassembled WGS sequence"/>
</dbReference>
<dbReference type="GO" id="GO:0044772">
    <property type="term" value="P:mitotic cell cycle phase transition"/>
    <property type="evidence" value="ECO:0007669"/>
    <property type="project" value="InterPro"/>
</dbReference>
<gene>
    <name evidence="7" type="ORF">CCACVL1_04455</name>
</gene>
<dbReference type="GO" id="GO:0051301">
    <property type="term" value="P:cell division"/>
    <property type="evidence" value="ECO:0007669"/>
    <property type="project" value="UniProtKB-KW"/>
</dbReference>
<sequence length="575" mass="65895">MKLRIKSSNKTMMPAAATTTMFVKKKLRSKLPRRRRSHIAPFFDRKQTTISIDSSFCYFDADEVSCDSSRVSNPKKRKFGESQRNEGIGDSEFRRITRSFSKGNEVEMSESSCVESNSGADFRFFAESNAKVKKASNNIKEIEKNDAVSVSLDAVTRSDISCVDLIPREISKLSSENKENDLVSVTSGFEVTSTSKFDDTASASIKENVNDVVDANFTVSYSESLVDQKPVSFSGLDSPHLACNEQFSLEEVVSDYSSSHETAFSELQSDLLFPESSDLDFSDYTPSLFYDSGSQFSEKSTYDSSISLTYSIFHEFKEQFCRSTSSLDPKFASRTEDERQLNPTVVRFDDEDDEESYKRLRERERRQVFLRDYAEEYRFTTDYGDLIVQQRSKMVRWIVEECSSKEFQQETLFLGVCLLDRFLSKGFFTTRNALQIVGIACLVLATRIEENQPYNSVRQKNFYIDGSTYSRNEVVAMEWLVMEVLNFQCFLPTIYNFLWFYLKAAKADAEVEKRAKYLALLALSDHEQLRYWPSTVAAGIVIMASMDGNQDSSYHQVIEIHMRSKDNDLPERMMV</sequence>
<dbReference type="InterPro" id="IPR004367">
    <property type="entry name" value="Cyclin_C-dom"/>
</dbReference>
<dbReference type="Pfam" id="PF02984">
    <property type="entry name" value="Cyclin_C"/>
    <property type="match status" value="1"/>
</dbReference>
<feature type="domain" description="Cyclin-like" evidence="6">
    <location>
        <begin position="396"/>
        <end position="483"/>
    </location>
</feature>
<evidence type="ECO:0000256" key="3">
    <source>
        <dbReference type="ARBA" id="ARBA00023306"/>
    </source>
</evidence>
<dbReference type="PROSITE" id="PS00292">
    <property type="entry name" value="CYCLINS"/>
    <property type="match status" value="1"/>
</dbReference>
<dbReference type="STRING" id="210143.A0A1R3JSC5"/>
<dbReference type="EMBL" id="AWWV01007180">
    <property type="protein sequence ID" value="OMO97802.1"/>
    <property type="molecule type" value="Genomic_DNA"/>
</dbReference>
<keyword evidence="8" id="KW-1185">Reference proteome</keyword>
<keyword evidence="2 4" id="KW-0195">Cyclin</keyword>
<keyword evidence="3" id="KW-0131">Cell cycle</keyword>
<evidence type="ECO:0000256" key="5">
    <source>
        <dbReference type="SAM" id="MobiDB-lite"/>
    </source>
</evidence>
<evidence type="ECO:0000313" key="8">
    <source>
        <dbReference type="Proteomes" id="UP000188268"/>
    </source>
</evidence>
<dbReference type="InterPro" id="IPR039361">
    <property type="entry name" value="Cyclin"/>
</dbReference>
<accession>A0A1R3JSC5</accession>
<dbReference type="InterPro" id="IPR048258">
    <property type="entry name" value="Cyclins_cyclin-box"/>
</dbReference>
<dbReference type="Gene3D" id="1.10.472.10">
    <property type="entry name" value="Cyclin-like"/>
    <property type="match status" value="2"/>
</dbReference>
<dbReference type="InterPro" id="IPR013763">
    <property type="entry name" value="Cyclin-like_dom"/>
</dbReference>
<evidence type="ECO:0000256" key="2">
    <source>
        <dbReference type="ARBA" id="ARBA00023127"/>
    </source>
</evidence>
<protein>
    <recommendedName>
        <fullName evidence="6">Cyclin-like domain-containing protein</fullName>
    </recommendedName>
</protein>
<evidence type="ECO:0000313" key="7">
    <source>
        <dbReference type="EMBL" id="OMO97802.1"/>
    </source>
</evidence>
<name>A0A1R3JSC5_COCAP</name>
<dbReference type="Gramene" id="OMO97802">
    <property type="protein sequence ID" value="OMO97802"/>
    <property type="gene ID" value="CCACVL1_04455"/>
</dbReference>
<dbReference type="SMART" id="SM00385">
    <property type="entry name" value="CYCLIN"/>
    <property type="match status" value="1"/>
</dbReference>
<dbReference type="AlphaFoldDB" id="A0A1R3JSC5"/>
<organism evidence="7 8">
    <name type="scientific">Corchorus capsularis</name>
    <name type="common">Jute</name>
    <dbReference type="NCBI Taxonomy" id="210143"/>
    <lineage>
        <taxon>Eukaryota</taxon>
        <taxon>Viridiplantae</taxon>
        <taxon>Streptophyta</taxon>
        <taxon>Embryophyta</taxon>
        <taxon>Tracheophyta</taxon>
        <taxon>Spermatophyta</taxon>
        <taxon>Magnoliopsida</taxon>
        <taxon>eudicotyledons</taxon>
        <taxon>Gunneridae</taxon>
        <taxon>Pentapetalae</taxon>
        <taxon>rosids</taxon>
        <taxon>malvids</taxon>
        <taxon>Malvales</taxon>
        <taxon>Malvaceae</taxon>
        <taxon>Grewioideae</taxon>
        <taxon>Apeibeae</taxon>
        <taxon>Corchorus</taxon>
    </lineage>
</organism>
<feature type="region of interest" description="Disordered" evidence="5">
    <location>
        <begin position="70"/>
        <end position="90"/>
    </location>
</feature>
<comment type="similarity">
    <text evidence="4">Belongs to the cyclin family.</text>
</comment>
<dbReference type="OMA" id="WVMETHV"/>
<evidence type="ECO:0000256" key="1">
    <source>
        <dbReference type="ARBA" id="ARBA00022618"/>
    </source>
</evidence>
<keyword evidence="1" id="KW-0132">Cell division</keyword>
<reference evidence="7 8" key="1">
    <citation type="submission" date="2013-09" db="EMBL/GenBank/DDBJ databases">
        <title>Corchorus capsularis genome sequencing.</title>
        <authorList>
            <person name="Alam M."/>
            <person name="Haque M.S."/>
            <person name="Islam M.S."/>
            <person name="Emdad E.M."/>
            <person name="Islam M.M."/>
            <person name="Ahmed B."/>
            <person name="Halim A."/>
            <person name="Hossen Q.M.M."/>
            <person name="Hossain M.Z."/>
            <person name="Ahmed R."/>
            <person name="Khan M.M."/>
            <person name="Islam R."/>
            <person name="Rashid M.M."/>
            <person name="Khan S.A."/>
            <person name="Rahman M.S."/>
            <person name="Alam M."/>
        </authorList>
    </citation>
    <scope>NUCLEOTIDE SEQUENCE [LARGE SCALE GENOMIC DNA]</scope>
    <source>
        <strain evidence="8">cv. CVL-1</strain>
        <tissue evidence="7">Whole seedling</tissue>
    </source>
</reference>
<dbReference type="OrthoDB" id="5590282at2759"/>
<dbReference type="InterPro" id="IPR006671">
    <property type="entry name" value="Cyclin_N"/>
</dbReference>
<evidence type="ECO:0000259" key="6">
    <source>
        <dbReference type="SMART" id="SM00385"/>
    </source>
</evidence>
<comment type="caution">
    <text evidence="7">The sequence shown here is derived from an EMBL/GenBank/DDBJ whole genome shotgun (WGS) entry which is preliminary data.</text>
</comment>
<dbReference type="Pfam" id="PF00134">
    <property type="entry name" value="Cyclin_N"/>
    <property type="match status" value="1"/>
</dbReference>